<dbReference type="GeneID" id="85443656"/>
<reference evidence="2" key="1">
    <citation type="submission" date="2021-06" db="EMBL/GenBank/DDBJ databases">
        <title>Comparative genomics, transcriptomics and evolutionary studies reveal genomic signatures of adaptation to plant cell wall in hemibiotrophic fungi.</title>
        <authorList>
            <consortium name="DOE Joint Genome Institute"/>
            <person name="Baroncelli R."/>
            <person name="Diaz J.F."/>
            <person name="Benocci T."/>
            <person name="Peng M."/>
            <person name="Battaglia E."/>
            <person name="Haridas S."/>
            <person name="Andreopoulos W."/>
            <person name="Labutti K."/>
            <person name="Pangilinan J."/>
            <person name="Floch G.L."/>
            <person name="Makela M.R."/>
            <person name="Henrissat B."/>
            <person name="Grigoriev I.V."/>
            <person name="Crouch J.A."/>
            <person name="De Vries R.P."/>
            <person name="Sukno S.A."/>
            <person name="Thon M.R."/>
        </authorList>
    </citation>
    <scope>NUCLEOTIDE SEQUENCE</scope>
    <source>
        <strain evidence="2">CBS 125086</strain>
    </source>
</reference>
<dbReference type="Proteomes" id="UP001230504">
    <property type="component" value="Unassembled WGS sequence"/>
</dbReference>
<dbReference type="EMBL" id="JAHLJV010000172">
    <property type="protein sequence ID" value="KAK1565992.1"/>
    <property type="molecule type" value="Genomic_DNA"/>
</dbReference>
<evidence type="ECO:0000313" key="3">
    <source>
        <dbReference type="Proteomes" id="UP001230504"/>
    </source>
</evidence>
<accession>A0AAD8PK78</accession>
<dbReference type="RefSeq" id="XP_060407232.1">
    <property type="nucleotide sequence ID" value="XM_060559416.1"/>
</dbReference>
<dbReference type="Pfam" id="PF14441">
    <property type="entry name" value="OTT_1508_deam"/>
    <property type="match status" value="1"/>
</dbReference>
<dbReference type="AlphaFoldDB" id="A0AAD8PK78"/>
<name>A0AAD8PK78_9PEZI</name>
<protein>
    <submittedName>
        <fullName evidence="2">Uncharacterized protein</fullName>
    </submittedName>
</protein>
<evidence type="ECO:0000256" key="1">
    <source>
        <dbReference type="SAM" id="MobiDB-lite"/>
    </source>
</evidence>
<proteinExistence type="predicted"/>
<sequence length="491" mass="55205">MSLTSPEAPPMEFGSDSNTPLRPRETITASPTSSVWRDLPESLFRQHVVELEKLTNAVPVDAQTFPLPDAPEADAAGETGTSFKAHIDGTSASTGMRNDFRDSDSYYEHLQPRQLTLATEQRLADDIAYLIAVGEGAQSVAATTVQEHRARHRVEEQQQDAGLRVVIASVDAIQPSSQAFLRSIFQLLSATPPTKKAHCLLDLVVRHHQARLLNRLRSAKWKKPVYLSRTHKKPLYADFANLVHRIQFLYIKKEAAARAQLERELLSLGSLLEAFEAETNDHEKLLEIVRSSYELCNSPLVADYLGRLQAGRATSQIQACLKTLRQIEKIAAYYRICVTLTSLSHSHAKTFDNVQLLFLPPFEAVPLTLAYQPWAKFTHVHAEVILAVHHDLEKSDGSWYRPRCLGASKYFCYLCFLFIRHHGAYFAANTHGACYDQWTIPDLADYPEPVVKHYRQVLRAMDADILAQKQGAVWKPEPMTSRENLIGTIGI</sequence>
<feature type="region of interest" description="Disordered" evidence="1">
    <location>
        <begin position="1"/>
        <end position="33"/>
    </location>
</feature>
<keyword evidence="3" id="KW-1185">Reference proteome</keyword>
<comment type="caution">
    <text evidence="2">The sequence shown here is derived from an EMBL/GenBank/DDBJ whole genome shotgun (WGS) entry which is preliminary data.</text>
</comment>
<evidence type="ECO:0000313" key="2">
    <source>
        <dbReference type="EMBL" id="KAK1565992.1"/>
    </source>
</evidence>
<dbReference type="InterPro" id="IPR027796">
    <property type="entry name" value="OTT_1508_deam-like"/>
</dbReference>
<gene>
    <name evidence="2" type="ORF">LY79DRAFT_572967</name>
</gene>
<organism evidence="2 3">
    <name type="scientific">Colletotrichum navitas</name>
    <dbReference type="NCBI Taxonomy" id="681940"/>
    <lineage>
        <taxon>Eukaryota</taxon>
        <taxon>Fungi</taxon>
        <taxon>Dikarya</taxon>
        <taxon>Ascomycota</taxon>
        <taxon>Pezizomycotina</taxon>
        <taxon>Sordariomycetes</taxon>
        <taxon>Hypocreomycetidae</taxon>
        <taxon>Glomerellales</taxon>
        <taxon>Glomerellaceae</taxon>
        <taxon>Colletotrichum</taxon>
        <taxon>Colletotrichum graminicola species complex</taxon>
    </lineage>
</organism>